<dbReference type="Pfam" id="PF04982">
    <property type="entry name" value="TM_HPP"/>
    <property type="match status" value="1"/>
</dbReference>
<dbReference type="PANTHER" id="PTHR33741">
    <property type="entry name" value="TRANSMEMBRANE PROTEIN DDB_G0269096-RELATED"/>
    <property type="match status" value="1"/>
</dbReference>
<dbReference type="PANTHER" id="PTHR33741:SF5">
    <property type="entry name" value="TRANSMEMBRANE PROTEIN DDB_G0269096-RELATED"/>
    <property type="match status" value="1"/>
</dbReference>
<dbReference type="AlphaFoldDB" id="A0A4R7P5R6"/>
<evidence type="ECO:0000256" key="1">
    <source>
        <dbReference type="SAM" id="Phobius"/>
    </source>
</evidence>
<feature type="domain" description="HPP transmembrane region" evidence="2">
    <location>
        <begin position="14"/>
        <end position="154"/>
    </location>
</feature>
<evidence type="ECO:0000313" key="4">
    <source>
        <dbReference type="Proteomes" id="UP000295341"/>
    </source>
</evidence>
<feature type="transmembrane region" description="Helical" evidence="1">
    <location>
        <begin position="12"/>
        <end position="35"/>
    </location>
</feature>
<keyword evidence="4" id="KW-1185">Reference proteome</keyword>
<dbReference type="Proteomes" id="UP000295341">
    <property type="component" value="Unassembled WGS sequence"/>
</dbReference>
<organism evidence="3 4">
    <name type="scientific">Panacagrimonas perspica</name>
    <dbReference type="NCBI Taxonomy" id="381431"/>
    <lineage>
        <taxon>Bacteria</taxon>
        <taxon>Pseudomonadati</taxon>
        <taxon>Pseudomonadota</taxon>
        <taxon>Gammaproteobacteria</taxon>
        <taxon>Nevskiales</taxon>
        <taxon>Nevskiaceae</taxon>
        <taxon>Panacagrimonas</taxon>
    </lineage>
</organism>
<feature type="transmembrane region" description="Helical" evidence="1">
    <location>
        <begin position="41"/>
        <end position="59"/>
    </location>
</feature>
<dbReference type="InterPro" id="IPR007065">
    <property type="entry name" value="HPP"/>
</dbReference>
<evidence type="ECO:0000313" key="3">
    <source>
        <dbReference type="EMBL" id="TDU28802.1"/>
    </source>
</evidence>
<sequence length="177" mass="18754">MTRAGAPTRTAVTLRVLWCLLGSAAGMSLMLFVVAPPHSPFLLASLGGTTLFLFGLTRADAVQPRALLGGHLGGALVGIAFYQAFGDALWVYAAAEVIAIGFMLLTRTVHPPAGANPLIMIQSHAGFSALWQPVLAGVLCLAVVAIVWSRVFKGMQKYPREWLAPSPPTVTWGAWTD</sequence>
<comment type="caution">
    <text evidence="3">The sequence shown here is derived from an EMBL/GenBank/DDBJ whole genome shotgun (WGS) entry which is preliminary data.</text>
</comment>
<keyword evidence="1" id="KW-1133">Transmembrane helix</keyword>
<evidence type="ECO:0000259" key="2">
    <source>
        <dbReference type="Pfam" id="PF04982"/>
    </source>
</evidence>
<gene>
    <name evidence="3" type="ORF">DFR24_3182</name>
</gene>
<name>A0A4R7P5R6_9GAMM</name>
<accession>A0A4R7P5R6</accession>
<keyword evidence="1" id="KW-0812">Transmembrane</keyword>
<dbReference type="EMBL" id="SOBT01000009">
    <property type="protein sequence ID" value="TDU28802.1"/>
    <property type="molecule type" value="Genomic_DNA"/>
</dbReference>
<feature type="transmembrane region" description="Helical" evidence="1">
    <location>
        <begin position="90"/>
        <end position="109"/>
    </location>
</feature>
<dbReference type="RefSeq" id="WP_210772522.1">
    <property type="nucleotide sequence ID" value="NZ_MWIN01000018.1"/>
</dbReference>
<keyword evidence="1" id="KW-0472">Membrane</keyword>
<proteinExistence type="predicted"/>
<dbReference type="InterPro" id="IPR058581">
    <property type="entry name" value="TM_HPP"/>
</dbReference>
<feature type="transmembrane region" description="Helical" evidence="1">
    <location>
        <begin position="130"/>
        <end position="151"/>
    </location>
</feature>
<reference evidence="3 4" key="1">
    <citation type="submission" date="2019-03" db="EMBL/GenBank/DDBJ databases">
        <title>Genomic Encyclopedia of Type Strains, Phase IV (KMG-IV): sequencing the most valuable type-strain genomes for metagenomic binning, comparative biology and taxonomic classification.</title>
        <authorList>
            <person name="Goeker M."/>
        </authorList>
    </citation>
    <scope>NUCLEOTIDE SEQUENCE [LARGE SCALE GENOMIC DNA]</scope>
    <source>
        <strain evidence="3 4">DSM 26377</strain>
    </source>
</reference>
<protein>
    <submittedName>
        <fullName evidence="3">HPP family protein</fullName>
    </submittedName>
</protein>